<evidence type="ECO:0000313" key="9">
    <source>
        <dbReference type="EMBL" id="RCH53625.1"/>
    </source>
</evidence>
<dbReference type="InterPro" id="IPR014777">
    <property type="entry name" value="4pyrrole_Mease_sub1"/>
</dbReference>
<dbReference type="GO" id="GO:0032259">
    <property type="term" value="P:methylation"/>
    <property type="evidence" value="ECO:0007669"/>
    <property type="project" value="UniProtKB-KW"/>
</dbReference>
<dbReference type="EMBL" id="QGDC01000012">
    <property type="protein sequence ID" value="RCH53625.1"/>
    <property type="molecule type" value="Genomic_DNA"/>
</dbReference>
<dbReference type="PANTHER" id="PTHR45790:SF3">
    <property type="entry name" value="S-ADENOSYL-L-METHIONINE-DEPENDENT UROPORPHYRINOGEN III METHYLTRANSFERASE, CHLOROPLASTIC"/>
    <property type="match status" value="1"/>
</dbReference>
<gene>
    <name evidence="9" type="primary">cobA</name>
    <name evidence="9" type="ORF">DJ568_16840</name>
</gene>
<dbReference type="OrthoDB" id="9815856at2"/>
<dbReference type="CDD" id="cd11642">
    <property type="entry name" value="SUMT"/>
    <property type="match status" value="1"/>
</dbReference>
<organism evidence="9 10">
    <name type="scientific">Mucilaginibacter hurinus</name>
    <dbReference type="NCBI Taxonomy" id="2201324"/>
    <lineage>
        <taxon>Bacteria</taxon>
        <taxon>Pseudomonadati</taxon>
        <taxon>Bacteroidota</taxon>
        <taxon>Sphingobacteriia</taxon>
        <taxon>Sphingobacteriales</taxon>
        <taxon>Sphingobacteriaceae</taxon>
        <taxon>Mucilaginibacter</taxon>
    </lineage>
</organism>
<keyword evidence="3 9" id="KW-0489">Methyltransferase</keyword>
<dbReference type="GO" id="GO:0019354">
    <property type="term" value="P:siroheme biosynthetic process"/>
    <property type="evidence" value="ECO:0007669"/>
    <property type="project" value="InterPro"/>
</dbReference>
<dbReference type="InterPro" id="IPR014776">
    <property type="entry name" value="4pyrrole_Mease_sub2"/>
</dbReference>
<name>A0A367GKV8_9SPHI</name>
<keyword evidence="5" id="KW-0949">S-adenosyl-L-methionine</keyword>
<evidence type="ECO:0000256" key="6">
    <source>
        <dbReference type="ARBA" id="ARBA00023244"/>
    </source>
</evidence>
<comment type="caution">
    <text evidence="9">The sequence shown here is derived from an EMBL/GenBank/DDBJ whole genome shotgun (WGS) entry which is preliminary data.</text>
</comment>
<accession>A0A367GKV8</accession>
<evidence type="ECO:0000313" key="10">
    <source>
        <dbReference type="Proteomes" id="UP000253209"/>
    </source>
</evidence>
<reference evidence="9 10" key="1">
    <citation type="submission" date="2018-05" db="EMBL/GenBank/DDBJ databases">
        <title>Mucilaginibacter hurinus sp. nov., isolated from briquette warehouse soil.</title>
        <authorList>
            <person name="Choi L."/>
        </authorList>
    </citation>
    <scope>NUCLEOTIDE SEQUENCE [LARGE SCALE GENOMIC DNA]</scope>
    <source>
        <strain evidence="9 10">ZR32</strain>
    </source>
</reference>
<keyword evidence="6" id="KW-0627">Porphyrin biosynthesis</keyword>
<keyword evidence="10" id="KW-1185">Reference proteome</keyword>
<comment type="similarity">
    <text evidence="1">Belongs to the precorrin methyltransferase family.</text>
</comment>
<dbReference type="FunFam" id="3.40.1010.10:FF:000001">
    <property type="entry name" value="Siroheme synthase"/>
    <property type="match status" value="1"/>
</dbReference>
<evidence type="ECO:0000256" key="3">
    <source>
        <dbReference type="ARBA" id="ARBA00022603"/>
    </source>
</evidence>
<dbReference type="InterPro" id="IPR003043">
    <property type="entry name" value="Uropor_MeTrfase_CS"/>
</dbReference>
<evidence type="ECO:0000256" key="7">
    <source>
        <dbReference type="ARBA" id="ARBA00025705"/>
    </source>
</evidence>
<protein>
    <recommendedName>
        <fullName evidence="2">uroporphyrinogen-III C-methyltransferase</fullName>
        <ecNumber evidence="2">2.1.1.107</ecNumber>
    </recommendedName>
</protein>
<evidence type="ECO:0000256" key="5">
    <source>
        <dbReference type="ARBA" id="ARBA00022691"/>
    </source>
</evidence>
<evidence type="ECO:0000256" key="4">
    <source>
        <dbReference type="ARBA" id="ARBA00022679"/>
    </source>
</evidence>
<feature type="domain" description="Tetrapyrrole methylase" evidence="8">
    <location>
        <begin position="13"/>
        <end position="220"/>
    </location>
</feature>
<dbReference type="Pfam" id="PF00590">
    <property type="entry name" value="TP_methylase"/>
    <property type="match status" value="1"/>
</dbReference>
<dbReference type="RefSeq" id="WP_114006485.1">
    <property type="nucleotide sequence ID" value="NZ_QGDC01000012.1"/>
</dbReference>
<dbReference type="EC" id="2.1.1.107" evidence="2"/>
<evidence type="ECO:0000259" key="8">
    <source>
        <dbReference type="Pfam" id="PF00590"/>
    </source>
</evidence>
<dbReference type="SUPFAM" id="SSF53790">
    <property type="entry name" value="Tetrapyrrole methylase"/>
    <property type="match status" value="1"/>
</dbReference>
<dbReference type="InterPro" id="IPR006366">
    <property type="entry name" value="CobA/CysG_C"/>
</dbReference>
<proteinExistence type="inferred from homology"/>
<keyword evidence="4 9" id="KW-0808">Transferase</keyword>
<dbReference type="InterPro" id="IPR035996">
    <property type="entry name" value="4pyrrol_Methylase_sf"/>
</dbReference>
<dbReference type="InterPro" id="IPR000878">
    <property type="entry name" value="4pyrrol_Mease"/>
</dbReference>
<dbReference type="Gene3D" id="3.40.1010.10">
    <property type="entry name" value="Cobalt-precorrin-4 Transmethylase, Domain 1"/>
    <property type="match status" value="1"/>
</dbReference>
<dbReference type="PANTHER" id="PTHR45790">
    <property type="entry name" value="SIROHEME SYNTHASE-RELATED"/>
    <property type="match status" value="1"/>
</dbReference>
<dbReference type="AlphaFoldDB" id="A0A367GKV8"/>
<dbReference type="PROSITE" id="PS00839">
    <property type="entry name" value="SUMT_1"/>
    <property type="match status" value="1"/>
</dbReference>
<comment type="pathway">
    <text evidence="7">Porphyrin-containing compound metabolism; siroheme biosynthesis; precorrin-2 from uroporphyrinogen III: step 1/1.</text>
</comment>
<dbReference type="Proteomes" id="UP000253209">
    <property type="component" value="Unassembled WGS sequence"/>
</dbReference>
<sequence length="265" mass="28797">MNGLTKKNAQSSLYIVGAGPGDPELLTIKAYNALKIADVILFDNLANQKLLDIAPEHCKKVYVGKKPYEKYASQDQIHELISVYAAENQNIVRLKGGDPFIFGRGFEEALFARERGMEIHYIPGISSMQAAGMSDIPLTHRGISEGVWVMTGTKKDGSLSADLQLAMQSKATVVIYMGMKKLNEIADTYIYAGKGDTPAAIIQHASLPNQKKISCNINELPAAAANAAISHPAIIIIGDVIRAADAAIYTPFIEHRKQCTIRKIA</sequence>
<evidence type="ECO:0000256" key="2">
    <source>
        <dbReference type="ARBA" id="ARBA00012162"/>
    </source>
</evidence>
<dbReference type="NCBIfam" id="NF004790">
    <property type="entry name" value="PRK06136.1"/>
    <property type="match status" value="1"/>
</dbReference>
<dbReference type="NCBIfam" id="TIGR01469">
    <property type="entry name" value="cobA_cysG_Cterm"/>
    <property type="match status" value="1"/>
</dbReference>
<dbReference type="InterPro" id="IPR050161">
    <property type="entry name" value="Siro_Cobalamin_biosynth"/>
</dbReference>
<dbReference type="GO" id="GO:0004851">
    <property type="term" value="F:uroporphyrin-III C-methyltransferase activity"/>
    <property type="evidence" value="ECO:0007669"/>
    <property type="project" value="UniProtKB-EC"/>
</dbReference>
<evidence type="ECO:0000256" key="1">
    <source>
        <dbReference type="ARBA" id="ARBA00005879"/>
    </source>
</evidence>
<dbReference type="Gene3D" id="3.30.950.10">
    <property type="entry name" value="Methyltransferase, Cobalt-precorrin-4 Transmethylase, Domain 2"/>
    <property type="match status" value="1"/>
</dbReference>